<name>A0A1B2ICU9_9CAUD</name>
<dbReference type="GeneID" id="29069143"/>
<dbReference type="OrthoDB" id="21100at10239"/>
<dbReference type="RefSeq" id="YP_009292989.1">
    <property type="nucleotide sequence ID" value="NC_031127.1"/>
</dbReference>
<dbReference type="EMBL" id="KX397368">
    <property type="protein sequence ID" value="ANZ49103.1"/>
    <property type="molecule type" value="Genomic_DNA"/>
</dbReference>
<accession>A0A1B2ICU9</accession>
<organism evidence="1 2">
    <name type="scientific">Erwinia phage vB_EamM_Huxley</name>
    <dbReference type="NCBI Taxonomy" id="1883373"/>
    <lineage>
        <taxon>Viruses</taxon>
        <taxon>Duplodnaviria</taxon>
        <taxon>Heunggongvirae</taxon>
        <taxon>Uroviricota</taxon>
        <taxon>Caudoviricetes</taxon>
        <taxon>Chimalliviridae</taxon>
        <taxon>Machinavirus</taxon>
        <taxon>Machinavirus machina</taxon>
    </lineage>
</organism>
<proteinExistence type="predicted"/>
<evidence type="ECO:0000313" key="2">
    <source>
        <dbReference type="Proteomes" id="UP000203302"/>
    </source>
</evidence>
<evidence type="ECO:0000313" key="1">
    <source>
        <dbReference type="EMBL" id="ANZ49103.1"/>
    </source>
</evidence>
<gene>
    <name evidence="1" type="ORF">HUXLEY_21</name>
</gene>
<dbReference type="KEGG" id="vg:29069143"/>
<reference evidence="2" key="1">
    <citation type="submission" date="2016-06" db="EMBL/GenBank/DDBJ databases">
        <authorList>
            <person name="Berg J.A."/>
            <person name="Grossarth S.E."/>
            <person name="Jarvis T.M."/>
            <person name="Merrill B.D."/>
            <person name="Breakwell D.P."/>
            <person name="Hope S."/>
            <person name="Grose J.H."/>
        </authorList>
    </citation>
    <scope>NUCLEOTIDE SEQUENCE [LARGE SCALE GENOMIC DNA]</scope>
</reference>
<sequence length="326" mass="37841">MRITPMSAHETFAIRGYSPEEGKRIRGYLPRRFGDINNALPLTNAEFWLAYECMKHYNDNSSDRGRFYSVGPFSFQANGKVNYRSEKLNEDFSMVEFIRHFGDTVFTDFDAELGMKVPRTNADGSLVMKNRMVVTRLVEIEKQAQPKEDYSSWHTNSWMNFPVGSLSLPPTGMISPETILMASLHGEMAQEYANTQSGRMFHPTIDYKWVATYVYLKRLYHARDREFGQDYYSVRSSIEMNLRFRSSNSLYPSDVMTPPHFFHIDGDRVMSKNGIINCPRINNMNPMGFYERLYRFNNNGHVSAIATIPTTLFEEYSEEEWKAVLA</sequence>
<protein>
    <submittedName>
        <fullName evidence="1">Uncharacterized protein</fullName>
    </submittedName>
</protein>
<dbReference type="Proteomes" id="UP000203302">
    <property type="component" value="Segment"/>
</dbReference>